<dbReference type="OrthoDB" id="3238066at2"/>
<dbReference type="EMBL" id="SSWH01000005">
    <property type="protein sequence ID" value="THJ66816.1"/>
    <property type="molecule type" value="Genomic_DNA"/>
</dbReference>
<reference evidence="2 3" key="1">
    <citation type="submission" date="2019-04" db="EMBL/GenBank/DDBJ databases">
        <authorList>
            <person name="Liu Q."/>
            <person name="Xin Y.-H."/>
        </authorList>
    </citation>
    <scope>NUCLEOTIDE SEQUENCE [LARGE SCALE GENOMIC DNA]</scope>
    <source>
        <strain evidence="2 3">AM23</strain>
    </source>
</reference>
<dbReference type="SUPFAM" id="SSF51556">
    <property type="entry name" value="Metallo-dependent hydrolases"/>
    <property type="match status" value="1"/>
</dbReference>
<dbReference type="Pfam" id="PF07969">
    <property type="entry name" value="Amidohydro_3"/>
    <property type="match status" value="1"/>
</dbReference>
<dbReference type="InterPro" id="IPR013108">
    <property type="entry name" value="Amidohydro_3"/>
</dbReference>
<dbReference type="PANTHER" id="PTHR22642:SF2">
    <property type="entry name" value="PROTEIN LONG AFTER FAR-RED 3"/>
    <property type="match status" value="1"/>
</dbReference>
<proteinExistence type="predicted"/>
<dbReference type="PANTHER" id="PTHR22642">
    <property type="entry name" value="IMIDAZOLONEPROPIONASE"/>
    <property type="match status" value="1"/>
</dbReference>
<dbReference type="GO" id="GO:0016810">
    <property type="term" value="F:hydrolase activity, acting on carbon-nitrogen (but not peptide) bonds"/>
    <property type="evidence" value="ECO:0007669"/>
    <property type="project" value="InterPro"/>
</dbReference>
<gene>
    <name evidence="2" type="ORF">E8P82_07770</name>
</gene>
<evidence type="ECO:0000313" key="3">
    <source>
        <dbReference type="Proteomes" id="UP000305233"/>
    </source>
</evidence>
<dbReference type="AlphaFoldDB" id="A0A4S5E5I6"/>
<keyword evidence="2" id="KW-0378">Hydrolase</keyword>
<sequence length="556" mass="59694">MSRPSTPHSRWPTGTTRARRVADAGRPVRIFTAERIIALDGTEPEAFAVRDGWITATGTLALLEQQHPDAEQIRLHGALVVPGFNDAHCHVSQAALARARLDLTDVDDADDLRRAVTDRVSTLPDGAWVIGHALNDRRLTADVVNRAFLDSISRDRPILLIQYSFHRAVANSAALELMGYGTAADAPAGGELLTDPDGRLNGWMFERAWLDQWLPGTGKGTLVDATDLSAQTAALAEVNAELHAVGITSYCDAIVTPVEERLYRAALDAGTLTPRVNMLLWHSYFDPASPPISPADTRLQFAGVKMMLDGALGGGTCLCRQPYPGESDSPNGLQVLGDEQFTQQLRKVHDAGLRAAVHANGDLAISKVLDAIESLTPDPPDAAAGRINHRIEHCSIVDAGIIDRIKRAGVTPVPFGAFIHFYGHQITEYYGEERAQLTCAHRSMLDAGIAVAGSSDYPIVPIDPLLALQSMVTRESADGLVVGPGQQLDVLDALGVYTHGSAAATGEAHLKGRLTPGQLADFVVLDRDITVIDSSDIHRTTVRSTWVGGECVWSAP</sequence>
<dbReference type="CDD" id="cd01300">
    <property type="entry name" value="YtcJ_like"/>
    <property type="match status" value="1"/>
</dbReference>
<name>A0A4S5E5I6_9MICC</name>
<evidence type="ECO:0000313" key="2">
    <source>
        <dbReference type="EMBL" id="THJ66816.1"/>
    </source>
</evidence>
<dbReference type="Gene3D" id="3.10.310.70">
    <property type="match status" value="1"/>
</dbReference>
<dbReference type="InterPro" id="IPR033932">
    <property type="entry name" value="YtcJ-like"/>
</dbReference>
<protein>
    <submittedName>
        <fullName evidence="2">Amidohydrolase</fullName>
    </submittedName>
</protein>
<dbReference type="Gene3D" id="3.20.20.140">
    <property type="entry name" value="Metal-dependent hydrolases"/>
    <property type="match status" value="1"/>
</dbReference>
<accession>A0A4S5E5I6</accession>
<keyword evidence="3" id="KW-1185">Reference proteome</keyword>
<dbReference type="InterPro" id="IPR032466">
    <property type="entry name" value="Metal_Hydrolase"/>
</dbReference>
<evidence type="ECO:0000259" key="1">
    <source>
        <dbReference type="Pfam" id="PF07969"/>
    </source>
</evidence>
<dbReference type="Proteomes" id="UP000305233">
    <property type="component" value="Unassembled WGS sequence"/>
</dbReference>
<dbReference type="SUPFAM" id="SSF51338">
    <property type="entry name" value="Composite domain of metallo-dependent hydrolases"/>
    <property type="match status" value="1"/>
</dbReference>
<dbReference type="InterPro" id="IPR011059">
    <property type="entry name" value="Metal-dep_hydrolase_composite"/>
</dbReference>
<dbReference type="Gene3D" id="2.30.40.10">
    <property type="entry name" value="Urease, subunit C, domain 1"/>
    <property type="match status" value="1"/>
</dbReference>
<comment type="caution">
    <text evidence="2">The sequence shown here is derived from an EMBL/GenBank/DDBJ whole genome shotgun (WGS) entry which is preliminary data.</text>
</comment>
<organism evidence="2 3">
    <name type="scientific">Arthrobacter echini</name>
    <dbReference type="NCBI Taxonomy" id="1529066"/>
    <lineage>
        <taxon>Bacteria</taxon>
        <taxon>Bacillati</taxon>
        <taxon>Actinomycetota</taxon>
        <taxon>Actinomycetes</taxon>
        <taxon>Micrococcales</taxon>
        <taxon>Micrococcaceae</taxon>
        <taxon>Arthrobacter</taxon>
    </lineage>
</organism>
<feature type="domain" description="Amidohydrolase 3" evidence="1">
    <location>
        <begin position="75"/>
        <end position="552"/>
    </location>
</feature>